<dbReference type="AlphaFoldDB" id="A0A0W8F3W3"/>
<dbReference type="EMBL" id="LNQE01001547">
    <property type="protein sequence ID" value="KUG15591.1"/>
    <property type="molecule type" value="Genomic_DNA"/>
</dbReference>
<reference evidence="1" key="1">
    <citation type="journal article" date="2015" name="Proc. Natl. Acad. Sci. U.S.A.">
        <title>Networks of energetic and metabolic interactions define dynamics in microbial communities.</title>
        <authorList>
            <person name="Embree M."/>
            <person name="Liu J.K."/>
            <person name="Al-Bassam M.M."/>
            <person name="Zengler K."/>
        </authorList>
    </citation>
    <scope>NUCLEOTIDE SEQUENCE</scope>
</reference>
<sequence>MGEKRVSGDEVLVISHHHGALENRTEILPFLGITYPASFPFPGSLSMV</sequence>
<comment type="caution">
    <text evidence="1">The sequence shown here is derived from an EMBL/GenBank/DDBJ whole genome shotgun (WGS) entry which is preliminary data.</text>
</comment>
<accession>A0A0W8F3W3</accession>
<organism evidence="1">
    <name type="scientific">hydrocarbon metagenome</name>
    <dbReference type="NCBI Taxonomy" id="938273"/>
    <lineage>
        <taxon>unclassified sequences</taxon>
        <taxon>metagenomes</taxon>
        <taxon>ecological metagenomes</taxon>
    </lineage>
</organism>
<evidence type="ECO:0000313" key="1">
    <source>
        <dbReference type="EMBL" id="KUG15591.1"/>
    </source>
</evidence>
<protein>
    <submittedName>
        <fullName evidence="1">Uncharacterized protein</fullName>
    </submittedName>
</protein>
<name>A0A0W8F3W3_9ZZZZ</name>
<gene>
    <name evidence="1" type="ORF">ASZ90_014738</name>
</gene>
<proteinExistence type="predicted"/>